<dbReference type="InterPro" id="IPR039537">
    <property type="entry name" value="Retrotran_Ty1/copia-like"/>
</dbReference>
<organism evidence="3 4">
    <name type="scientific">Phytophthora rubi</name>
    <dbReference type="NCBI Taxonomy" id="129364"/>
    <lineage>
        <taxon>Eukaryota</taxon>
        <taxon>Sar</taxon>
        <taxon>Stramenopiles</taxon>
        <taxon>Oomycota</taxon>
        <taxon>Peronosporomycetes</taxon>
        <taxon>Peronosporales</taxon>
        <taxon>Peronosporaceae</taxon>
        <taxon>Phytophthora</taxon>
    </lineage>
</organism>
<dbReference type="PANTHER" id="PTHR42648">
    <property type="entry name" value="TRANSPOSASE, PUTATIVE-RELATED"/>
    <property type="match status" value="1"/>
</dbReference>
<dbReference type="Proteomes" id="UP000434957">
    <property type="component" value="Unassembled WGS sequence"/>
</dbReference>
<dbReference type="GO" id="GO:0015074">
    <property type="term" value="P:DNA integration"/>
    <property type="evidence" value="ECO:0007669"/>
    <property type="project" value="InterPro"/>
</dbReference>
<dbReference type="Gene3D" id="3.30.420.10">
    <property type="entry name" value="Ribonuclease H-like superfamily/Ribonuclease H"/>
    <property type="match status" value="1"/>
</dbReference>
<dbReference type="EMBL" id="QXFT01001457">
    <property type="protein sequence ID" value="KAE9318148.1"/>
    <property type="molecule type" value="Genomic_DNA"/>
</dbReference>
<dbReference type="AlphaFoldDB" id="A0A6A4E7D7"/>
<reference evidence="3 4" key="1">
    <citation type="submission" date="2018-08" db="EMBL/GenBank/DDBJ databases">
        <title>Genomic investigation of the strawberry pathogen Phytophthora fragariae indicates pathogenicity is determined by transcriptional variation in three key races.</title>
        <authorList>
            <person name="Adams T.M."/>
            <person name="Armitage A.D."/>
            <person name="Sobczyk M.K."/>
            <person name="Bates H.J."/>
            <person name="Dunwell J.M."/>
            <person name="Nellist C.F."/>
            <person name="Harrison R.J."/>
        </authorList>
    </citation>
    <scope>NUCLEOTIDE SEQUENCE [LARGE SCALE GENOMIC DNA]</scope>
    <source>
        <strain evidence="3 4">SCRP333</strain>
    </source>
</reference>
<comment type="caution">
    <text evidence="3">The sequence shown here is derived from an EMBL/GenBank/DDBJ whole genome shotgun (WGS) entry which is preliminary data.</text>
</comment>
<dbReference type="InterPro" id="IPR001584">
    <property type="entry name" value="Integrase_cat-core"/>
</dbReference>
<dbReference type="PANTHER" id="PTHR42648:SF28">
    <property type="entry name" value="TRANSPOSON-ENCODED PROTEIN WITH RIBONUCLEASE H-LIKE AND RETROVIRUS ZINC FINGER-LIKE DOMAINS"/>
    <property type="match status" value="1"/>
</dbReference>
<evidence type="ECO:0000259" key="2">
    <source>
        <dbReference type="PROSITE" id="PS50994"/>
    </source>
</evidence>
<proteinExistence type="predicted"/>
<evidence type="ECO:0000313" key="3">
    <source>
        <dbReference type="EMBL" id="KAE9318148.1"/>
    </source>
</evidence>
<feature type="domain" description="Integrase catalytic" evidence="2">
    <location>
        <begin position="96"/>
        <end position="271"/>
    </location>
</feature>
<dbReference type="GO" id="GO:0003676">
    <property type="term" value="F:nucleic acid binding"/>
    <property type="evidence" value="ECO:0007669"/>
    <property type="project" value="InterPro"/>
</dbReference>
<dbReference type="SUPFAM" id="SSF53098">
    <property type="entry name" value="Ribonuclease H-like"/>
    <property type="match status" value="1"/>
</dbReference>
<sequence>MRGKKRKILFRAVEGNGVYEVVTAKSTLLPSEPGSALVAALRTSVPLSTWHRRLGHLNLADCRRLSTSSAVRGVVISQGEEDPPACRPCALAKVTTAPAPKTRSSSDEIAAGICHMDLSGPVKRSYHGNEYLMVAVWRDYIQVYGLRSKNEASERADEFLKFIERQANVPVNSIKTVRTDGGTEFLNSDFRKLVATEGLRHQHTTRYRSSQNGVAERAIRTLTEMAAAMLIDSSLPHYLWEDALRHAAYIRNRIPRRGAPITPHERLLGTKPSLAGIPIFGQALVVRTPGPIRRKSIRFDGRGNIGGFVGFSDEIRGYRVYVPGQGRPIKESTDVVVLDSMLVEEIRLSDEQNPPSDDTEAEAESLEQSVQRDLVSQSADASARLRDTSWPPEAVESANGTSALTRRRRSERISARGIGCAFLYLTEIIREPLSITEARRSPQWGRDIIIIFPAVRCTPSLYDQERKRGLAL</sequence>
<gene>
    <name evidence="3" type="ORF">PR003_g18305</name>
</gene>
<accession>A0A6A4E7D7</accession>
<feature type="compositionally biased region" description="Polar residues" evidence="1">
    <location>
        <begin position="366"/>
        <end position="380"/>
    </location>
</feature>
<dbReference type="PROSITE" id="PS50994">
    <property type="entry name" value="INTEGRASE"/>
    <property type="match status" value="1"/>
</dbReference>
<name>A0A6A4E7D7_9STRA</name>
<dbReference type="Pfam" id="PF13976">
    <property type="entry name" value="gag_pre-integrs"/>
    <property type="match status" value="1"/>
</dbReference>
<protein>
    <recommendedName>
        <fullName evidence="2">Integrase catalytic domain-containing protein</fullName>
    </recommendedName>
</protein>
<dbReference type="InterPro" id="IPR025724">
    <property type="entry name" value="GAG-pre-integrase_dom"/>
</dbReference>
<evidence type="ECO:0000256" key="1">
    <source>
        <dbReference type="SAM" id="MobiDB-lite"/>
    </source>
</evidence>
<keyword evidence="4" id="KW-1185">Reference proteome</keyword>
<feature type="region of interest" description="Disordered" evidence="1">
    <location>
        <begin position="347"/>
        <end position="408"/>
    </location>
</feature>
<evidence type="ECO:0000313" key="4">
    <source>
        <dbReference type="Proteomes" id="UP000434957"/>
    </source>
</evidence>
<dbReference type="InterPro" id="IPR036397">
    <property type="entry name" value="RNaseH_sf"/>
</dbReference>
<dbReference type="InterPro" id="IPR012337">
    <property type="entry name" value="RNaseH-like_sf"/>
</dbReference>